<evidence type="ECO:0000313" key="2">
    <source>
        <dbReference type="Proteomes" id="UP000272942"/>
    </source>
</evidence>
<dbReference type="AlphaFoldDB" id="A0A183BGD3"/>
<keyword evidence="2" id="KW-1185">Reference proteome</keyword>
<dbReference type="EMBL" id="UZAN01076436">
    <property type="protein sequence ID" value="VDP95978.1"/>
    <property type="molecule type" value="Genomic_DNA"/>
</dbReference>
<sequence>MDASASQANVDLAILEQVKTSTTRSVHLMDELKSLKLKLYALEDELRRI</sequence>
<dbReference type="OrthoDB" id="191169at2759"/>
<evidence type="ECO:0000313" key="3">
    <source>
        <dbReference type="WBParaSite" id="ECPE_0001831801-mRNA-1"/>
    </source>
</evidence>
<proteinExistence type="predicted"/>
<reference evidence="1 2" key="2">
    <citation type="submission" date="2018-11" db="EMBL/GenBank/DDBJ databases">
        <authorList>
            <consortium name="Pathogen Informatics"/>
        </authorList>
    </citation>
    <scope>NUCLEOTIDE SEQUENCE [LARGE SCALE GENOMIC DNA]</scope>
    <source>
        <strain evidence="1 2">Egypt</strain>
    </source>
</reference>
<organism evidence="3">
    <name type="scientific">Echinostoma caproni</name>
    <dbReference type="NCBI Taxonomy" id="27848"/>
    <lineage>
        <taxon>Eukaryota</taxon>
        <taxon>Metazoa</taxon>
        <taxon>Spiralia</taxon>
        <taxon>Lophotrochozoa</taxon>
        <taxon>Platyhelminthes</taxon>
        <taxon>Trematoda</taxon>
        <taxon>Digenea</taxon>
        <taxon>Plagiorchiida</taxon>
        <taxon>Echinostomata</taxon>
        <taxon>Echinostomatoidea</taxon>
        <taxon>Echinostomatidae</taxon>
        <taxon>Echinostoma</taxon>
    </lineage>
</organism>
<protein>
    <submittedName>
        <fullName evidence="3">DUF465 domain-containing protein</fullName>
    </submittedName>
</protein>
<evidence type="ECO:0000313" key="1">
    <source>
        <dbReference type="EMBL" id="VDP95978.1"/>
    </source>
</evidence>
<name>A0A183BGD3_9TREM</name>
<gene>
    <name evidence="1" type="ORF">ECPE_LOCUS18268</name>
</gene>
<reference evidence="3" key="1">
    <citation type="submission" date="2016-06" db="UniProtKB">
        <authorList>
            <consortium name="WormBaseParasite"/>
        </authorList>
    </citation>
    <scope>IDENTIFICATION</scope>
</reference>
<dbReference type="Proteomes" id="UP000272942">
    <property type="component" value="Unassembled WGS sequence"/>
</dbReference>
<dbReference type="WBParaSite" id="ECPE_0001831801-mRNA-1">
    <property type="protein sequence ID" value="ECPE_0001831801-mRNA-1"/>
    <property type="gene ID" value="ECPE_0001831801"/>
</dbReference>
<accession>A0A183BGD3</accession>